<evidence type="ECO:0000256" key="5">
    <source>
        <dbReference type="ARBA" id="ARBA00022690"/>
    </source>
</evidence>
<evidence type="ECO:0000256" key="4">
    <source>
        <dbReference type="ARBA" id="ARBA00022525"/>
    </source>
</evidence>
<dbReference type="GO" id="GO:0030414">
    <property type="term" value="F:peptidase inhibitor activity"/>
    <property type="evidence" value="ECO:0007669"/>
    <property type="project" value="UniProtKB-KW"/>
</dbReference>
<evidence type="ECO:0000256" key="8">
    <source>
        <dbReference type="HAMAP-Rule" id="MF_00778"/>
    </source>
</evidence>
<dbReference type="PRINTS" id="PR00294">
    <property type="entry name" value="SSBTLNINHBTR"/>
</dbReference>
<evidence type="ECO:0000313" key="11">
    <source>
        <dbReference type="EMBL" id="MFC5021686.1"/>
    </source>
</evidence>
<name>A0ABV9X9A5_9ACTN</name>
<reference evidence="12" key="1">
    <citation type="journal article" date="2019" name="Int. J. Syst. Evol. Microbiol.">
        <title>The Global Catalogue of Microorganisms (GCM) 10K type strain sequencing project: providing services to taxonomists for standard genome sequencing and annotation.</title>
        <authorList>
            <consortium name="The Broad Institute Genomics Platform"/>
            <consortium name="The Broad Institute Genome Sequencing Center for Infectious Disease"/>
            <person name="Wu L."/>
            <person name="Ma J."/>
        </authorList>
    </citation>
    <scope>NUCLEOTIDE SEQUENCE [LARGE SCALE GENOMIC DNA]</scope>
    <source>
        <strain evidence="12">CGMCC 4.1648</strain>
    </source>
</reference>
<dbReference type="InterPro" id="IPR023549">
    <property type="entry name" value="Subtilisin_inhibitor"/>
</dbReference>
<keyword evidence="7 8" id="KW-1015">Disulfide bond</keyword>
<sequence length="152" mass="15693" precursor="true">MRTPLRRAAVCGAVAAMALTTLAPAASAAPAAAEARTDTRAEARLYAPSALVLTVAQGESAAYSTPLRAVTLTCMPSPGGTHPSPQAACDALREVNGEFGALRSDSQRACIKIYDPVVVTAQGVWEGQRVSFERTFGNSCVMGAEGTSVFAF</sequence>
<dbReference type="Proteomes" id="UP001595829">
    <property type="component" value="Unassembled WGS sequence"/>
</dbReference>
<comment type="caution">
    <text evidence="11">The sequence shown here is derived from an EMBL/GenBank/DDBJ whole genome shotgun (WGS) entry which is preliminary data.</text>
</comment>
<dbReference type="SUPFAM" id="SSF55399">
    <property type="entry name" value="Subtilisin inhibitor"/>
    <property type="match status" value="1"/>
</dbReference>
<keyword evidence="8" id="KW-0732">Signal</keyword>
<comment type="similarity">
    <text evidence="2 8 9">Belongs to the protease inhibitor I16 (SSI) family.</text>
</comment>
<comment type="function">
    <text evidence="8">Strong inhibitor of bacterial serine proteases such as subtilisin.</text>
</comment>
<feature type="site" description="Reactive bond" evidence="8">
    <location>
        <begin position="112"/>
        <end position="113"/>
    </location>
</feature>
<gene>
    <name evidence="8" type="primary">sti</name>
    <name evidence="11" type="ORF">ACFPM3_05915</name>
</gene>
<keyword evidence="6 8" id="KW-0722">Serine protease inhibitor</keyword>
<dbReference type="PROSITE" id="PS00999">
    <property type="entry name" value="SSI"/>
    <property type="match status" value="1"/>
</dbReference>
<dbReference type="InterPro" id="IPR036819">
    <property type="entry name" value="Subtilisin_inhibitor-like_sf"/>
</dbReference>
<feature type="chain" id="PRO_5044903216" description="Probable subtilase-type protease inhibitor" evidence="8">
    <location>
        <begin position="29"/>
        <end position="152"/>
    </location>
</feature>
<feature type="signal peptide" evidence="8">
    <location>
        <begin position="1"/>
        <end position="28"/>
    </location>
</feature>
<dbReference type="HAMAP" id="MF_00778">
    <property type="entry name" value="SSI"/>
    <property type="match status" value="1"/>
</dbReference>
<evidence type="ECO:0000256" key="3">
    <source>
        <dbReference type="ARBA" id="ARBA00011738"/>
    </source>
</evidence>
<dbReference type="RefSeq" id="WP_380839642.1">
    <property type="nucleotide sequence ID" value="NZ_BAABIT010000001.1"/>
</dbReference>
<evidence type="ECO:0000256" key="7">
    <source>
        <dbReference type="ARBA" id="ARBA00023157"/>
    </source>
</evidence>
<evidence type="ECO:0000256" key="6">
    <source>
        <dbReference type="ARBA" id="ARBA00022900"/>
    </source>
</evidence>
<feature type="domain" description="Subtilisin inhibitor" evidence="10">
    <location>
        <begin position="47"/>
        <end position="138"/>
    </location>
</feature>
<keyword evidence="4 8" id="KW-0964">Secreted</keyword>
<dbReference type="InterPro" id="IPR006311">
    <property type="entry name" value="TAT_signal"/>
</dbReference>
<evidence type="ECO:0000256" key="1">
    <source>
        <dbReference type="ARBA" id="ARBA00004613"/>
    </source>
</evidence>
<evidence type="ECO:0000256" key="9">
    <source>
        <dbReference type="RuleBase" id="RU003471"/>
    </source>
</evidence>
<comment type="subunit">
    <text evidence="3 8">Homodimer.</text>
</comment>
<dbReference type="InterPro" id="IPR020054">
    <property type="entry name" value="Prot_inh_SSI_I16_CS"/>
</dbReference>
<proteinExistence type="inferred from homology"/>
<dbReference type="EMBL" id="JBHSJD010000002">
    <property type="protein sequence ID" value="MFC5021686.1"/>
    <property type="molecule type" value="Genomic_DNA"/>
</dbReference>
<feature type="disulfide bond" evidence="8">
    <location>
        <begin position="74"/>
        <end position="89"/>
    </location>
</feature>
<evidence type="ECO:0000313" key="12">
    <source>
        <dbReference type="Proteomes" id="UP001595829"/>
    </source>
</evidence>
<comment type="subcellular location">
    <subcellularLocation>
        <location evidence="1 8">Secreted</location>
    </subcellularLocation>
</comment>
<dbReference type="InterPro" id="IPR000691">
    <property type="entry name" value="Prot_inh_I16_SSI"/>
</dbReference>
<dbReference type="Gene3D" id="3.30.350.10">
    <property type="entry name" value="Subtilisin inhibitor-like"/>
    <property type="match status" value="1"/>
</dbReference>
<keyword evidence="5 8" id="KW-0646">Protease inhibitor</keyword>
<dbReference type="PROSITE" id="PS51318">
    <property type="entry name" value="TAT"/>
    <property type="match status" value="1"/>
</dbReference>
<organism evidence="11 12">
    <name type="scientific">Streptomyces coeruleoprunus</name>
    <dbReference type="NCBI Taxonomy" id="285563"/>
    <lineage>
        <taxon>Bacteria</taxon>
        <taxon>Bacillati</taxon>
        <taxon>Actinomycetota</taxon>
        <taxon>Actinomycetes</taxon>
        <taxon>Kitasatosporales</taxon>
        <taxon>Streptomycetaceae</taxon>
        <taxon>Streptomyces</taxon>
    </lineage>
</organism>
<evidence type="ECO:0000256" key="2">
    <source>
        <dbReference type="ARBA" id="ARBA00010472"/>
    </source>
</evidence>
<feature type="disulfide bond" evidence="8">
    <location>
        <begin position="110"/>
        <end position="140"/>
    </location>
</feature>
<keyword evidence="12" id="KW-1185">Reference proteome</keyword>
<dbReference type="Pfam" id="PF00720">
    <property type="entry name" value="SSI"/>
    <property type="match status" value="1"/>
</dbReference>
<protein>
    <recommendedName>
        <fullName evidence="8">Probable subtilase-type protease inhibitor</fullName>
    </recommendedName>
</protein>
<accession>A0ABV9X9A5</accession>
<evidence type="ECO:0000259" key="10">
    <source>
        <dbReference type="Pfam" id="PF00720"/>
    </source>
</evidence>